<name>A0ABD3FEQ6_9STRA</name>
<proteinExistence type="predicted"/>
<keyword evidence="2" id="KW-1185">Reference proteome</keyword>
<evidence type="ECO:0000313" key="2">
    <source>
        <dbReference type="Proteomes" id="UP001632037"/>
    </source>
</evidence>
<dbReference type="AlphaFoldDB" id="A0ABD3FEQ6"/>
<accession>A0ABD3FEQ6</accession>
<sequence length="188" mass="21679">MVSPSLLFRGRRAANNLQLDSFAYLLDMKPQSESRLFWLAKISGSFCLGVWFALLPASNDCCFGGAIYGMQSALRDSRPWPHYHLPIVIVNAVGDLYCSILDSKPVVATNLQSDRWYHLMLSYDCNLQRQDVVSLGEKTSSRIEDTWDGTDSMAYWTSSVSGDRRWMQQMQRSWQWVEIFQENNFKQL</sequence>
<evidence type="ECO:0000313" key="1">
    <source>
        <dbReference type="EMBL" id="KAL3665258.1"/>
    </source>
</evidence>
<gene>
    <name evidence="1" type="ORF">V7S43_009886</name>
</gene>
<reference evidence="1 2" key="1">
    <citation type="submission" date="2024-09" db="EMBL/GenBank/DDBJ databases">
        <title>Genome sequencing and assembly of Phytophthora oleae, isolate VK10A, causative agent of rot of olive drupes.</title>
        <authorList>
            <person name="Conti Taguali S."/>
            <person name="Riolo M."/>
            <person name="La Spada F."/>
            <person name="Cacciola S.O."/>
            <person name="Dionisio G."/>
        </authorList>
    </citation>
    <scope>NUCLEOTIDE SEQUENCE [LARGE SCALE GENOMIC DNA]</scope>
    <source>
        <strain evidence="1 2">VK10A</strain>
    </source>
</reference>
<comment type="caution">
    <text evidence="1">The sequence shown here is derived from an EMBL/GenBank/DDBJ whole genome shotgun (WGS) entry which is preliminary data.</text>
</comment>
<organism evidence="1 2">
    <name type="scientific">Phytophthora oleae</name>
    <dbReference type="NCBI Taxonomy" id="2107226"/>
    <lineage>
        <taxon>Eukaryota</taxon>
        <taxon>Sar</taxon>
        <taxon>Stramenopiles</taxon>
        <taxon>Oomycota</taxon>
        <taxon>Peronosporomycetes</taxon>
        <taxon>Peronosporales</taxon>
        <taxon>Peronosporaceae</taxon>
        <taxon>Phytophthora</taxon>
    </lineage>
</organism>
<dbReference type="Proteomes" id="UP001632037">
    <property type="component" value="Unassembled WGS sequence"/>
</dbReference>
<dbReference type="EMBL" id="JBIMZQ010000021">
    <property type="protein sequence ID" value="KAL3665258.1"/>
    <property type="molecule type" value="Genomic_DNA"/>
</dbReference>
<protein>
    <submittedName>
        <fullName evidence="1">Uncharacterized protein</fullName>
    </submittedName>
</protein>